<evidence type="ECO:0000256" key="3">
    <source>
        <dbReference type="ARBA" id="ARBA00022692"/>
    </source>
</evidence>
<name>A0ABW3UD46_9GAMM</name>
<organism evidence="8 9">
    <name type="scientific">Microbulbifer celer</name>
    <dbReference type="NCBI Taxonomy" id="435905"/>
    <lineage>
        <taxon>Bacteria</taxon>
        <taxon>Pseudomonadati</taxon>
        <taxon>Pseudomonadota</taxon>
        <taxon>Gammaproteobacteria</taxon>
        <taxon>Cellvibrionales</taxon>
        <taxon>Microbulbiferaceae</taxon>
        <taxon>Microbulbifer</taxon>
    </lineage>
</organism>
<comment type="caution">
    <text evidence="8">The sequence shown here is derived from an EMBL/GenBank/DDBJ whole genome shotgun (WGS) entry which is preliminary data.</text>
</comment>
<evidence type="ECO:0000256" key="6">
    <source>
        <dbReference type="SAM" id="Phobius"/>
    </source>
</evidence>
<keyword evidence="2" id="KW-1003">Cell membrane</keyword>
<dbReference type="PANTHER" id="PTHR43478">
    <property type="entry name" value="NA+/H+ ANTIPORTER-RELATED"/>
    <property type="match status" value="1"/>
</dbReference>
<keyword evidence="9" id="KW-1185">Reference proteome</keyword>
<proteinExistence type="predicted"/>
<protein>
    <submittedName>
        <fullName evidence="8">Na+/H+ antiporter NhaC family protein</fullName>
    </submittedName>
</protein>
<feature type="transmembrane region" description="Helical" evidence="6">
    <location>
        <begin position="40"/>
        <end position="63"/>
    </location>
</feature>
<evidence type="ECO:0000256" key="1">
    <source>
        <dbReference type="ARBA" id="ARBA00004651"/>
    </source>
</evidence>
<dbReference type="InterPro" id="IPR018461">
    <property type="entry name" value="Na/H_Antiport_NhaC-like_C"/>
</dbReference>
<dbReference type="Proteomes" id="UP001597264">
    <property type="component" value="Unassembled WGS sequence"/>
</dbReference>
<keyword evidence="5 6" id="KW-0472">Membrane</keyword>
<comment type="subcellular location">
    <subcellularLocation>
        <location evidence="1">Cell membrane</location>
        <topology evidence="1">Multi-pass membrane protein</topology>
    </subcellularLocation>
</comment>
<evidence type="ECO:0000313" key="8">
    <source>
        <dbReference type="EMBL" id="MFD1218117.1"/>
    </source>
</evidence>
<gene>
    <name evidence="8" type="ORF">ACFQ2X_16070</name>
</gene>
<keyword evidence="3 6" id="KW-0812">Transmembrane</keyword>
<evidence type="ECO:0000313" key="9">
    <source>
        <dbReference type="Proteomes" id="UP001597264"/>
    </source>
</evidence>
<evidence type="ECO:0000256" key="5">
    <source>
        <dbReference type="ARBA" id="ARBA00023136"/>
    </source>
</evidence>
<dbReference type="PANTHER" id="PTHR43478:SF1">
    <property type="entry name" value="NA+_H+ ANTIPORTER NHAC-LIKE C-TERMINAL DOMAIN-CONTAINING PROTEIN"/>
    <property type="match status" value="1"/>
</dbReference>
<feature type="domain" description="Na+/H+ antiporter NhaC-like C-terminal" evidence="7">
    <location>
        <begin position="2"/>
        <end position="61"/>
    </location>
</feature>
<keyword evidence="4 6" id="KW-1133">Transmembrane helix</keyword>
<accession>A0ABW3UD46</accession>
<dbReference type="RefSeq" id="WP_377564326.1">
    <property type="nucleotide sequence ID" value="NZ_CP087715.1"/>
</dbReference>
<dbReference type="Pfam" id="PF03553">
    <property type="entry name" value="Na_H_antiporter"/>
    <property type="match status" value="1"/>
</dbReference>
<dbReference type="EMBL" id="JBHTLR010000023">
    <property type="protein sequence ID" value="MFD1218117.1"/>
    <property type="molecule type" value="Genomic_DNA"/>
</dbReference>
<sequence length="64" mass="6444">MFVAAVLSGGIFGDHASPISDTTIVSSLVAGIEHIDHVRTQLPCALIAGAISAVGFVVLGLTIL</sequence>
<evidence type="ECO:0000256" key="2">
    <source>
        <dbReference type="ARBA" id="ARBA00022475"/>
    </source>
</evidence>
<reference evidence="9" key="1">
    <citation type="journal article" date="2019" name="Int. J. Syst. Evol. Microbiol.">
        <title>The Global Catalogue of Microorganisms (GCM) 10K type strain sequencing project: providing services to taxonomists for standard genome sequencing and annotation.</title>
        <authorList>
            <consortium name="The Broad Institute Genomics Platform"/>
            <consortium name="The Broad Institute Genome Sequencing Center for Infectious Disease"/>
            <person name="Wu L."/>
            <person name="Ma J."/>
        </authorList>
    </citation>
    <scope>NUCLEOTIDE SEQUENCE [LARGE SCALE GENOMIC DNA]</scope>
    <source>
        <strain evidence="9">CCUG 54356</strain>
    </source>
</reference>
<evidence type="ECO:0000259" key="7">
    <source>
        <dbReference type="Pfam" id="PF03553"/>
    </source>
</evidence>
<evidence type="ECO:0000256" key="4">
    <source>
        <dbReference type="ARBA" id="ARBA00022989"/>
    </source>
</evidence>